<dbReference type="EMBL" id="JBFASG010000019">
    <property type="protein sequence ID" value="MEV4925025.1"/>
    <property type="molecule type" value="Genomic_DNA"/>
</dbReference>
<dbReference type="RefSeq" id="WP_366088855.1">
    <property type="nucleotide sequence ID" value="NZ_JBFASG010000019.1"/>
</dbReference>
<dbReference type="Proteomes" id="UP001552479">
    <property type="component" value="Unassembled WGS sequence"/>
</dbReference>
<organism evidence="1 2">
    <name type="scientific">Streptomyces roseoverticillatus</name>
    <dbReference type="NCBI Taxonomy" id="66429"/>
    <lineage>
        <taxon>Bacteria</taxon>
        <taxon>Bacillati</taxon>
        <taxon>Actinomycetota</taxon>
        <taxon>Actinomycetes</taxon>
        <taxon>Kitasatosporales</taxon>
        <taxon>Streptomycetaceae</taxon>
        <taxon>Streptomyces</taxon>
    </lineage>
</organism>
<evidence type="ECO:0000313" key="2">
    <source>
        <dbReference type="Proteomes" id="UP001552479"/>
    </source>
</evidence>
<name>A0ABV3IX24_9ACTN</name>
<keyword evidence="2" id="KW-1185">Reference proteome</keyword>
<comment type="caution">
    <text evidence="1">The sequence shown here is derived from an EMBL/GenBank/DDBJ whole genome shotgun (WGS) entry which is preliminary data.</text>
</comment>
<gene>
    <name evidence="1" type="ORF">AB0L03_19655</name>
</gene>
<sequence length="95" mass="9645">MVAPISQLVELWGHLTGALPLDLDDEYTSIRSLVPKAAALAPTLADAPTAPAAAAVATAFTGIGVLAGQPLITHTEAWLTGVAHDAALVVRTTAH</sequence>
<proteinExistence type="predicted"/>
<accession>A0ABV3IX24</accession>
<protein>
    <submittedName>
        <fullName evidence="1">Uncharacterized protein</fullName>
    </submittedName>
</protein>
<evidence type="ECO:0000313" key="1">
    <source>
        <dbReference type="EMBL" id="MEV4925025.1"/>
    </source>
</evidence>
<reference evidence="1 2" key="1">
    <citation type="submission" date="2024-06" db="EMBL/GenBank/DDBJ databases">
        <title>The Natural Products Discovery Center: Release of the First 8490 Sequenced Strains for Exploring Actinobacteria Biosynthetic Diversity.</title>
        <authorList>
            <person name="Kalkreuter E."/>
            <person name="Kautsar S.A."/>
            <person name="Yang D."/>
            <person name="Bader C.D."/>
            <person name="Teijaro C.N."/>
            <person name="Fluegel L."/>
            <person name="Davis C.M."/>
            <person name="Simpson J.R."/>
            <person name="Lauterbach L."/>
            <person name="Steele A.D."/>
            <person name="Gui C."/>
            <person name="Meng S."/>
            <person name="Li G."/>
            <person name="Viehrig K."/>
            <person name="Ye F."/>
            <person name="Su P."/>
            <person name="Kiefer A.F."/>
            <person name="Nichols A."/>
            <person name="Cepeda A.J."/>
            <person name="Yan W."/>
            <person name="Fan B."/>
            <person name="Jiang Y."/>
            <person name="Adhikari A."/>
            <person name="Zheng C.-J."/>
            <person name="Schuster L."/>
            <person name="Cowan T.M."/>
            <person name="Smanski M.J."/>
            <person name="Chevrette M.G."/>
            <person name="De Carvalho L.P.S."/>
            <person name="Shen B."/>
        </authorList>
    </citation>
    <scope>NUCLEOTIDE SEQUENCE [LARGE SCALE GENOMIC DNA]</scope>
    <source>
        <strain evidence="1 2">NPDC053791</strain>
    </source>
</reference>